<name>A0ACA9LXP2_9GLOM</name>
<evidence type="ECO:0000313" key="1">
    <source>
        <dbReference type="EMBL" id="CAG8552953.1"/>
    </source>
</evidence>
<dbReference type="EMBL" id="CAJVPT010008544">
    <property type="protein sequence ID" value="CAG8552953.1"/>
    <property type="molecule type" value="Genomic_DNA"/>
</dbReference>
<dbReference type="Proteomes" id="UP000789525">
    <property type="component" value="Unassembled WGS sequence"/>
</dbReference>
<comment type="caution">
    <text evidence="1">The sequence shown here is derived from an EMBL/GenBank/DDBJ whole genome shotgun (WGS) entry which is preliminary data.</text>
</comment>
<evidence type="ECO:0000313" key="2">
    <source>
        <dbReference type="Proteomes" id="UP000789525"/>
    </source>
</evidence>
<organism evidence="1 2">
    <name type="scientific">Acaulospora colombiana</name>
    <dbReference type="NCBI Taxonomy" id="27376"/>
    <lineage>
        <taxon>Eukaryota</taxon>
        <taxon>Fungi</taxon>
        <taxon>Fungi incertae sedis</taxon>
        <taxon>Mucoromycota</taxon>
        <taxon>Glomeromycotina</taxon>
        <taxon>Glomeromycetes</taxon>
        <taxon>Diversisporales</taxon>
        <taxon>Acaulosporaceae</taxon>
        <taxon>Acaulospora</taxon>
    </lineage>
</organism>
<keyword evidence="2" id="KW-1185">Reference proteome</keyword>
<reference evidence="1" key="1">
    <citation type="submission" date="2021-06" db="EMBL/GenBank/DDBJ databases">
        <authorList>
            <person name="Kallberg Y."/>
            <person name="Tangrot J."/>
            <person name="Rosling A."/>
        </authorList>
    </citation>
    <scope>NUCLEOTIDE SEQUENCE</scope>
    <source>
        <strain evidence="1">CL356</strain>
    </source>
</reference>
<gene>
    <name evidence="1" type="ORF">ACOLOM_LOCUS4928</name>
</gene>
<protein>
    <submittedName>
        <fullName evidence="1">14200_t:CDS:1</fullName>
    </submittedName>
</protein>
<proteinExistence type="predicted"/>
<sequence>MARARTTYSALSNMKSGEVSEEFLVGVVSIGAFITCISLVMAAVMIRNKEMSRKRHAQKVVLSAAIYDENGMILVTKNGHLPYKRITDDHFQKSLKIEFTPHHPVFQWIYRLSHDWISIKKWLPHIEANMKKRPTNSYKITSKLRTGADDRPADTYSTQFMEMLIYGAKTLADSLSIPLEEAGVLFDQILITGSCSEPSSSGCSSKMKFECGLKQKINRNTKINGDGNKSNGGTDIRFGKGQMLFLVKQINSATNNHVSTFDHVSISNRVESAFSSSSYYFDPRCAEKFQGLGYRFASPRSVAPIMAERIGITSMQMQIYLEKMFHYSTIGLSRMMEENCVYTGLFVTRNGECDSRGCDDDSHEDICGSNSSNSFSCVNGARKSTGLFQESIDTLTNEEQILVMDHFRHQIPISKLPSIKDIGHVEMEYIKRKSGITITELMQQLGQAFFYPTANLGDGGNQRNANSGKEVNTDSARKRIFSKTYFNSLVRSASRKRFSVNKSQKDESSFFETDSHNSYDSTRDTDGQESSNDDSPPADDFMNDSLYEFRYGLTQSLHRLINIINDDQLYSNAKLVPLVFDISVNDGNSNLIPNGCPQDDSDHSSNIISSSPLDINVSSVTLSPLAPRLPVLGQVSKSAKLIVFHLKLTQDIKPRLSRGEVCFIPFGMFEIYQDILYYNNKQEVSNWRRTVDNEIGQIMKKKVKQDKVLVRKGQMTGDEDEIEMVVIDGGHLLTNDNKGGLSTRIHEKKRWYHVVIEGSYNNMSDENWNIGEHENG</sequence>
<accession>A0ACA9LXP2</accession>